<dbReference type="EMBL" id="GDHC01000446">
    <property type="protein sequence ID" value="JAQ18183.1"/>
    <property type="molecule type" value="Transcribed_RNA"/>
</dbReference>
<gene>
    <name evidence="1" type="primary">Fsip2_1</name>
    <name evidence="2" type="synonym">Fsip2_3</name>
    <name evidence="2" type="ORF">CM83_24178</name>
    <name evidence="1" type="ORF">CM83_24180</name>
    <name evidence="3" type="ORF">g.8349</name>
</gene>
<dbReference type="AlphaFoldDB" id="A0A0A9YT04"/>
<proteinExistence type="predicted"/>
<dbReference type="EMBL" id="GBHO01007467">
    <property type="protein sequence ID" value="JAG36137.1"/>
    <property type="molecule type" value="Transcribed_RNA"/>
</dbReference>
<reference evidence="3" key="3">
    <citation type="journal article" date="2016" name="Gigascience">
        <title>De novo construction of an expanded transcriptome assembly for the western tarnished plant bug, Lygus hesperus.</title>
        <authorList>
            <person name="Tassone E.E."/>
            <person name="Geib S.M."/>
            <person name="Hall B."/>
            <person name="Fabrick J.A."/>
            <person name="Brent C.S."/>
            <person name="Hull J.J."/>
        </authorList>
    </citation>
    <scope>NUCLEOTIDE SEQUENCE</scope>
</reference>
<organism evidence="1">
    <name type="scientific">Lygus hesperus</name>
    <name type="common">Western plant bug</name>
    <dbReference type="NCBI Taxonomy" id="30085"/>
    <lineage>
        <taxon>Eukaryota</taxon>
        <taxon>Metazoa</taxon>
        <taxon>Ecdysozoa</taxon>
        <taxon>Arthropoda</taxon>
        <taxon>Hexapoda</taxon>
        <taxon>Insecta</taxon>
        <taxon>Pterygota</taxon>
        <taxon>Neoptera</taxon>
        <taxon>Paraneoptera</taxon>
        <taxon>Hemiptera</taxon>
        <taxon>Heteroptera</taxon>
        <taxon>Panheteroptera</taxon>
        <taxon>Cimicomorpha</taxon>
        <taxon>Miridae</taxon>
        <taxon>Mirini</taxon>
        <taxon>Lygus</taxon>
    </lineage>
</organism>
<evidence type="ECO:0000313" key="3">
    <source>
        <dbReference type="EMBL" id="JAQ18183.1"/>
    </source>
</evidence>
<name>A0A0A9YT04_LYGHE</name>
<reference evidence="1" key="1">
    <citation type="journal article" date="2014" name="PLoS ONE">
        <title>Transcriptome-Based Identification of ABC Transporters in the Western Tarnished Plant Bug Lygus hesperus.</title>
        <authorList>
            <person name="Hull J.J."/>
            <person name="Chaney K."/>
            <person name="Geib S.M."/>
            <person name="Fabrick J.A."/>
            <person name="Brent C.S."/>
            <person name="Walsh D."/>
            <person name="Lavine L.C."/>
        </authorList>
    </citation>
    <scope>NUCLEOTIDE SEQUENCE</scope>
</reference>
<accession>A0A0A9YT04</accession>
<evidence type="ECO:0000313" key="1">
    <source>
        <dbReference type="EMBL" id="JAG36137.1"/>
    </source>
</evidence>
<dbReference type="EMBL" id="GBHO01007466">
    <property type="protein sequence ID" value="JAG36138.1"/>
    <property type="molecule type" value="Transcribed_RNA"/>
</dbReference>
<protein>
    <submittedName>
        <fullName evidence="1">Fibrous sheath-interacting protein 2</fullName>
    </submittedName>
</protein>
<sequence>MASPFNKYGDHSNIQSRLSNRVTTLLTDDASRANNSKIKNESMNEEAVKIQGNSLSPQGYAHLANIDQLLYNNVNKQNDNGKTATDIKGTRVKPNNYSYYCSFCQRKLLRIDMHGKVIAMDVDSNGDMLPITCPGCKRTHNV</sequence>
<evidence type="ECO:0000313" key="2">
    <source>
        <dbReference type="EMBL" id="JAG36138.1"/>
    </source>
</evidence>
<reference evidence="1" key="2">
    <citation type="submission" date="2014-07" db="EMBL/GenBank/DDBJ databases">
        <authorList>
            <person name="Hull J."/>
        </authorList>
    </citation>
    <scope>NUCLEOTIDE SEQUENCE</scope>
</reference>